<dbReference type="Proteomes" id="UP000510822">
    <property type="component" value="Chromosome"/>
</dbReference>
<dbReference type="InterPro" id="IPR047662">
    <property type="entry name" value="SemiSWEET"/>
</dbReference>
<dbReference type="KEGG" id="cfon:HZU75_15020"/>
<evidence type="ECO:0000256" key="1">
    <source>
        <dbReference type="ARBA" id="ARBA00004141"/>
    </source>
</evidence>
<comment type="subcellular location">
    <subcellularLocation>
        <location evidence="1">Membrane</location>
        <topology evidence="1">Multi-pass membrane protein</topology>
    </subcellularLocation>
</comment>
<dbReference type="Gene3D" id="1.20.1280.290">
    <property type="match status" value="1"/>
</dbReference>
<dbReference type="GO" id="GO:0016020">
    <property type="term" value="C:membrane"/>
    <property type="evidence" value="ECO:0007669"/>
    <property type="project" value="UniProtKB-SubCell"/>
</dbReference>
<proteinExistence type="predicted"/>
<name>A0A7D5Z8Z7_9NEIS</name>
<keyword evidence="4 5" id="KW-0472">Membrane</keyword>
<keyword evidence="2 5" id="KW-0812">Transmembrane</keyword>
<evidence type="ECO:0000256" key="5">
    <source>
        <dbReference type="SAM" id="Phobius"/>
    </source>
</evidence>
<sequence>MSPAAIEILGLLAGTLTTISFVPQVWQVWKSKSAKDISLGMYSIFVTGVAMWLGYGLLVGSAPVYLANTITLILAGAVLVMKVIFDRRDRQQLTQDQHDAR</sequence>
<feature type="transmembrane region" description="Helical" evidence="5">
    <location>
        <begin position="38"/>
        <end position="58"/>
    </location>
</feature>
<dbReference type="GO" id="GO:0051119">
    <property type="term" value="F:sugar transmembrane transporter activity"/>
    <property type="evidence" value="ECO:0007669"/>
    <property type="project" value="InterPro"/>
</dbReference>
<feature type="transmembrane region" description="Helical" evidence="5">
    <location>
        <begin position="64"/>
        <end position="85"/>
    </location>
</feature>
<evidence type="ECO:0000256" key="2">
    <source>
        <dbReference type="ARBA" id="ARBA00022692"/>
    </source>
</evidence>
<dbReference type="Pfam" id="PF04193">
    <property type="entry name" value="PQ-loop"/>
    <property type="match status" value="1"/>
</dbReference>
<keyword evidence="7" id="KW-1185">Reference proteome</keyword>
<organism evidence="6 7">
    <name type="scientific">Chitinibacter fontanus</name>
    <dbReference type="NCBI Taxonomy" id="1737446"/>
    <lineage>
        <taxon>Bacteria</taxon>
        <taxon>Pseudomonadati</taxon>
        <taxon>Pseudomonadota</taxon>
        <taxon>Betaproteobacteria</taxon>
        <taxon>Neisseriales</taxon>
        <taxon>Chitinibacteraceae</taxon>
        <taxon>Chitinibacter</taxon>
    </lineage>
</organism>
<protein>
    <submittedName>
        <fullName evidence="6">SemiSWEET transporter</fullName>
    </submittedName>
</protein>
<keyword evidence="3 5" id="KW-1133">Transmembrane helix</keyword>
<gene>
    <name evidence="6" type="ORF">HZU75_15020</name>
</gene>
<dbReference type="InterPro" id="IPR006603">
    <property type="entry name" value="PQ-loop_rpt"/>
</dbReference>
<dbReference type="AlphaFoldDB" id="A0A7D5Z8Z7"/>
<accession>A0A7D5Z8Z7</accession>
<dbReference type="NCBIfam" id="NF037968">
    <property type="entry name" value="SemiSWEET_2"/>
    <property type="match status" value="1"/>
</dbReference>
<evidence type="ECO:0000256" key="4">
    <source>
        <dbReference type="ARBA" id="ARBA00023136"/>
    </source>
</evidence>
<dbReference type="EMBL" id="CP058952">
    <property type="protein sequence ID" value="QLI82723.1"/>
    <property type="molecule type" value="Genomic_DNA"/>
</dbReference>
<reference evidence="6 7" key="1">
    <citation type="journal article" date="2016" name="Int. J. Syst. Evol. Microbiol.">
        <title>Chitinibacter fontanus sp. nov., isolated from a spring.</title>
        <authorList>
            <person name="Sheu S.Y."/>
            <person name="Li Y.S."/>
            <person name="Young C.C."/>
            <person name="Chen W.M."/>
        </authorList>
    </citation>
    <scope>NUCLEOTIDE SEQUENCE [LARGE SCALE GENOMIC DNA]</scope>
    <source>
        <strain evidence="6 7">STM-7</strain>
    </source>
</reference>
<evidence type="ECO:0000313" key="7">
    <source>
        <dbReference type="Proteomes" id="UP000510822"/>
    </source>
</evidence>
<feature type="transmembrane region" description="Helical" evidence="5">
    <location>
        <begin position="6"/>
        <end position="26"/>
    </location>
</feature>
<evidence type="ECO:0000256" key="3">
    <source>
        <dbReference type="ARBA" id="ARBA00022989"/>
    </source>
</evidence>
<evidence type="ECO:0000313" key="6">
    <source>
        <dbReference type="EMBL" id="QLI82723.1"/>
    </source>
</evidence>
<dbReference type="RefSeq" id="WP_180306799.1">
    <property type="nucleotide sequence ID" value="NZ_CP058952.1"/>
</dbReference>